<dbReference type="NCBIfam" id="TIGR00756">
    <property type="entry name" value="PPR"/>
    <property type="match status" value="6"/>
</dbReference>
<evidence type="ECO:0000256" key="1">
    <source>
        <dbReference type="ARBA" id="ARBA00022737"/>
    </source>
</evidence>
<dbReference type="GO" id="GO:0008270">
    <property type="term" value="F:zinc ion binding"/>
    <property type="evidence" value="ECO:0007669"/>
    <property type="project" value="InterPro"/>
</dbReference>
<dbReference type="Pfam" id="PF01535">
    <property type="entry name" value="PPR"/>
    <property type="match status" value="3"/>
</dbReference>
<dbReference type="PROSITE" id="PS51375">
    <property type="entry name" value="PPR"/>
    <property type="match status" value="5"/>
</dbReference>
<dbReference type="SUPFAM" id="SSF48452">
    <property type="entry name" value="TPR-like"/>
    <property type="match status" value="1"/>
</dbReference>
<dbReference type="AlphaFoldDB" id="A0AAV9AZS9"/>
<keyword evidence="5" id="KW-1185">Reference proteome</keyword>
<gene>
    <name evidence="4" type="ORF">QJS04_geneDACA006292</name>
</gene>
<keyword evidence="1" id="KW-0677">Repeat</keyword>
<dbReference type="Pfam" id="PF20431">
    <property type="entry name" value="E_motif"/>
    <property type="match status" value="1"/>
</dbReference>
<name>A0AAV9AZS9_ACOGR</name>
<evidence type="ECO:0000259" key="3">
    <source>
        <dbReference type="Pfam" id="PF14432"/>
    </source>
</evidence>
<dbReference type="FunFam" id="1.25.40.10:FF:000090">
    <property type="entry name" value="Pentatricopeptide repeat-containing protein, chloroplastic"/>
    <property type="match status" value="1"/>
</dbReference>
<reference evidence="4" key="1">
    <citation type="journal article" date="2023" name="Nat. Commun.">
        <title>Diploid and tetraploid genomes of Acorus and the evolution of monocots.</title>
        <authorList>
            <person name="Ma L."/>
            <person name="Liu K.W."/>
            <person name="Li Z."/>
            <person name="Hsiao Y.Y."/>
            <person name="Qi Y."/>
            <person name="Fu T."/>
            <person name="Tang G.D."/>
            <person name="Zhang D."/>
            <person name="Sun W.H."/>
            <person name="Liu D.K."/>
            <person name="Li Y."/>
            <person name="Chen G.Z."/>
            <person name="Liu X.D."/>
            <person name="Liao X.Y."/>
            <person name="Jiang Y.T."/>
            <person name="Yu X."/>
            <person name="Hao Y."/>
            <person name="Huang J."/>
            <person name="Zhao X.W."/>
            <person name="Ke S."/>
            <person name="Chen Y.Y."/>
            <person name="Wu W.L."/>
            <person name="Hsu J.L."/>
            <person name="Lin Y.F."/>
            <person name="Huang M.D."/>
            <person name="Li C.Y."/>
            <person name="Huang L."/>
            <person name="Wang Z.W."/>
            <person name="Zhao X."/>
            <person name="Zhong W.Y."/>
            <person name="Peng D.H."/>
            <person name="Ahmad S."/>
            <person name="Lan S."/>
            <person name="Zhang J.S."/>
            <person name="Tsai W.C."/>
            <person name="Van de Peer Y."/>
            <person name="Liu Z.J."/>
        </authorList>
    </citation>
    <scope>NUCLEOTIDE SEQUENCE</scope>
    <source>
        <strain evidence="4">SCP</strain>
    </source>
</reference>
<dbReference type="Proteomes" id="UP001179952">
    <property type="component" value="Unassembled WGS sequence"/>
</dbReference>
<dbReference type="PANTHER" id="PTHR47926:SF522">
    <property type="entry name" value="TETRATRICOPEPTIDE REPEAT-LIKE SUPERFAMILY PROTEIN"/>
    <property type="match status" value="1"/>
</dbReference>
<dbReference type="InterPro" id="IPR046848">
    <property type="entry name" value="E_motif"/>
</dbReference>
<proteinExistence type="predicted"/>
<reference evidence="4" key="2">
    <citation type="submission" date="2023-06" db="EMBL/GenBank/DDBJ databases">
        <authorList>
            <person name="Ma L."/>
            <person name="Liu K.-W."/>
            <person name="Li Z."/>
            <person name="Hsiao Y.-Y."/>
            <person name="Qi Y."/>
            <person name="Fu T."/>
            <person name="Tang G."/>
            <person name="Zhang D."/>
            <person name="Sun W.-H."/>
            <person name="Liu D.-K."/>
            <person name="Li Y."/>
            <person name="Chen G.-Z."/>
            <person name="Liu X.-D."/>
            <person name="Liao X.-Y."/>
            <person name="Jiang Y.-T."/>
            <person name="Yu X."/>
            <person name="Hao Y."/>
            <person name="Huang J."/>
            <person name="Zhao X.-W."/>
            <person name="Ke S."/>
            <person name="Chen Y.-Y."/>
            <person name="Wu W.-L."/>
            <person name="Hsu J.-L."/>
            <person name="Lin Y.-F."/>
            <person name="Huang M.-D."/>
            <person name="Li C.-Y."/>
            <person name="Huang L."/>
            <person name="Wang Z.-W."/>
            <person name="Zhao X."/>
            <person name="Zhong W.-Y."/>
            <person name="Peng D.-H."/>
            <person name="Ahmad S."/>
            <person name="Lan S."/>
            <person name="Zhang J.-S."/>
            <person name="Tsai W.-C."/>
            <person name="Van De Peer Y."/>
            <person name="Liu Z.-J."/>
        </authorList>
    </citation>
    <scope>NUCLEOTIDE SEQUENCE</scope>
    <source>
        <strain evidence="4">SCP</strain>
        <tissue evidence="4">Leaves</tissue>
    </source>
</reference>
<feature type="repeat" description="PPR" evidence="2">
    <location>
        <begin position="244"/>
        <end position="278"/>
    </location>
</feature>
<dbReference type="Gene3D" id="1.25.40.10">
    <property type="entry name" value="Tetratricopeptide repeat domain"/>
    <property type="match status" value="4"/>
</dbReference>
<feature type="repeat" description="PPR" evidence="2">
    <location>
        <begin position="351"/>
        <end position="385"/>
    </location>
</feature>
<dbReference type="PANTHER" id="PTHR47926">
    <property type="entry name" value="PENTATRICOPEPTIDE REPEAT-CONTAINING PROTEIN"/>
    <property type="match status" value="1"/>
</dbReference>
<dbReference type="GO" id="GO:0003723">
    <property type="term" value="F:RNA binding"/>
    <property type="evidence" value="ECO:0007669"/>
    <property type="project" value="InterPro"/>
</dbReference>
<evidence type="ECO:0000256" key="2">
    <source>
        <dbReference type="PROSITE-ProRule" id="PRU00708"/>
    </source>
</evidence>
<dbReference type="FunFam" id="1.25.40.10:FF:000396">
    <property type="entry name" value="Pentatricopeptide repeat-containing protein At2g36730"/>
    <property type="match status" value="1"/>
</dbReference>
<dbReference type="InterPro" id="IPR011990">
    <property type="entry name" value="TPR-like_helical_dom_sf"/>
</dbReference>
<accession>A0AAV9AZS9</accession>
<dbReference type="InterPro" id="IPR032867">
    <property type="entry name" value="DYW_dom"/>
</dbReference>
<comment type="caution">
    <text evidence="4">The sequence shown here is derived from an EMBL/GenBank/DDBJ whole genome shotgun (WGS) entry which is preliminary data.</text>
</comment>
<evidence type="ECO:0000313" key="5">
    <source>
        <dbReference type="Proteomes" id="UP001179952"/>
    </source>
</evidence>
<feature type="repeat" description="PPR" evidence="2">
    <location>
        <begin position="495"/>
        <end position="529"/>
    </location>
</feature>
<sequence>MLGMTIVSNSLVTFYSKIAYLEDSVRVFETTERKDIVSWNAVIAGNEQNGSYEIAVSLFQRLIGFELLLKPNRVTYLSVLSAISSTSALNHGREVHAQMVRSGLDLDTSIANSLITTYGKCGKTDDARLVFDGLLHRDVISWNSMLAGYEQNKQMDCCFNLLREMQLSGFEPDNHSLTIIASAASSSNPAKAIYKRLCREIHCYAFRRGATGSCYTCNAIIAMYANNNRLQDAEKIFKRMRIKDSYTWNVMMDGYSTNGFFNESMTLFIDMHKQGLQSDHLAFSILLTVCARLASLQMGKQFHAFLIKRCHHVCKTPSSQLSLDNALISMYSKCGCFRDADKLFQRMEMRDVFSWTAMITCYAHQGMASKSLALFESMKAENVHPNSVTFLGILTACAHAGLVEEGKYYFDSMSSDYDVKPNLEHYACMVDMFGRSGQFEGAVHLIQTGQMWLKEHESGSCLSLWKVLLGACHMHKRLDLGVHSATKILDMDPNDETTHVLLSNIYSSFGLWEDAIRIRKSMKDKGLKKEAGISWIEVERERHVFVAGDVCHPSRGEIYEKLEELENKCKRIGYVPMTEYVIHDVDELQKEDIIRCHSEKLAVSFGLIRSKATRVIRVIKNLRVCRDCHNWMKFISLVEDREIILRDPRRFHCFKDGKCSCGDYW</sequence>
<dbReference type="Pfam" id="PF14432">
    <property type="entry name" value="DYW_deaminase"/>
    <property type="match status" value="1"/>
</dbReference>
<dbReference type="InterPro" id="IPR046960">
    <property type="entry name" value="PPR_At4g14850-like_plant"/>
</dbReference>
<dbReference type="GO" id="GO:0009451">
    <property type="term" value="P:RNA modification"/>
    <property type="evidence" value="ECO:0007669"/>
    <property type="project" value="InterPro"/>
</dbReference>
<feature type="repeat" description="PPR" evidence="2">
    <location>
        <begin position="213"/>
        <end position="243"/>
    </location>
</feature>
<dbReference type="InterPro" id="IPR002885">
    <property type="entry name" value="PPR_rpt"/>
</dbReference>
<evidence type="ECO:0000313" key="4">
    <source>
        <dbReference type="EMBL" id="KAK1269924.1"/>
    </source>
</evidence>
<feature type="repeat" description="PPR" evidence="2">
    <location>
        <begin position="138"/>
        <end position="172"/>
    </location>
</feature>
<dbReference type="Pfam" id="PF13041">
    <property type="entry name" value="PPR_2"/>
    <property type="match status" value="3"/>
</dbReference>
<feature type="domain" description="DYW" evidence="3">
    <location>
        <begin position="573"/>
        <end position="665"/>
    </location>
</feature>
<protein>
    <submittedName>
        <fullName evidence="4">Pentatricopeptide repeat-containing protein</fullName>
    </submittedName>
</protein>
<organism evidence="4 5">
    <name type="scientific">Acorus gramineus</name>
    <name type="common">Dwarf sweet flag</name>
    <dbReference type="NCBI Taxonomy" id="55184"/>
    <lineage>
        <taxon>Eukaryota</taxon>
        <taxon>Viridiplantae</taxon>
        <taxon>Streptophyta</taxon>
        <taxon>Embryophyta</taxon>
        <taxon>Tracheophyta</taxon>
        <taxon>Spermatophyta</taxon>
        <taxon>Magnoliopsida</taxon>
        <taxon>Liliopsida</taxon>
        <taxon>Acoraceae</taxon>
        <taxon>Acorus</taxon>
    </lineage>
</organism>
<dbReference type="EMBL" id="JAUJYN010000006">
    <property type="protein sequence ID" value="KAK1269924.1"/>
    <property type="molecule type" value="Genomic_DNA"/>
</dbReference>